<dbReference type="AlphaFoldDB" id="A0A7H0H2K5"/>
<name>A0A7H0H2K5_9ACTN</name>
<dbReference type="InterPro" id="IPR053191">
    <property type="entry name" value="DcsG_Biosynth_Enzyme"/>
</dbReference>
<dbReference type="RefSeq" id="WP_187719907.1">
    <property type="nucleotide sequence ID" value="NZ_BAABBL010000027.1"/>
</dbReference>
<evidence type="ECO:0000313" key="2">
    <source>
        <dbReference type="Proteomes" id="UP000516117"/>
    </source>
</evidence>
<proteinExistence type="predicted"/>
<protein>
    <recommendedName>
        <fullName evidence="3">ATP-grasp domain-containing protein</fullName>
    </recommendedName>
</protein>
<dbReference type="Proteomes" id="UP000516117">
    <property type="component" value="Chromosome"/>
</dbReference>
<accession>A0A7H0H2K5</accession>
<reference evidence="1 2" key="1">
    <citation type="submission" date="2020-08" db="EMBL/GenBank/DDBJ databases">
        <title>Genome sequence of Tessaracoccus defluvii JCM 17540T.</title>
        <authorList>
            <person name="Hyun D.-W."/>
            <person name="Bae J.-W."/>
        </authorList>
    </citation>
    <scope>NUCLEOTIDE SEQUENCE [LARGE SCALE GENOMIC DNA]</scope>
    <source>
        <strain evidence="1 2">JCM 17540</strain>
    </source>
</reference>
<sequence length="305" mass="33523">MTRRIGLVTYDPSSRDVHSDPEIDQLVQALRHDGLDAEAVVWSTENDWTAYDMLILKSPWDYSMRAEEFVAWLDATAAHVPILNHPWIIRWNIDKRYLWDLQAEGVRTPAFVTPASMDEAQQVLRGIDSHRVVVKPTVSAGSRNTGLFNREDPAALRLVGHILRQGKVPMVMPALPDVAQNGERSLVVFDGRYSHAAHKATILAEGGGYVGGEYAEVITAATPLDDEIDVAERCIQVVRQRAASAGLSRASAAPLYARVDIARDADGQPSVLELELFEPNYFTATVPSAVANFVSAVERALGRLG</sequence>
<dbReference type="KEGG" id="tdf:H9L22_10705"/>
<organism evidence="1 2">
    <name type="scientific">Tessaracoccus defluvii</name>
    <dbReference type="NCBI Taxonomy" id="1285901"/>
    <lineage>
        <taxon>Bacteria</taxon>
        <taxon>Bacillati</taxon>
        <taxon>Actinomycetota</taxon>
        <taxon>Actinomycetes</taxon>
        <taxon>Propionibacteriales</taxon>
        <taxon>Propionibacteriaceae</taxon>
        <taxon>Tessaracoccus</taxon>
    </lineage>
</organism>
<dbReference type="PANTHER" id="PTHR39217:SF1">
    <property type="entry name" value="GLUTATHIONE SYNTHETASE"/>
    <property type="match status" value="1"/>
</dbReference>
<keyword evidence="2" id="KW-1185">Reference proteome</keyword>
<gene>
    <name evidence="1" type="ORF">H9L22_10705</name>
</gene>
<dbReference type="SUPFAM" id="SSF56059">
    <property type="entry name" value="Glutathione synthetase ATP-binding domain-like"/>
    <property type="match status" value="1"/>
</dbReference>
<dbReference type="EMBL" id="CP060789">
    <property type="protein sequence ID" value="QNP54771.1"/>
    <property type="molecule type" value="Genomic_DNA"/>
</dbReference>
<dbReference type="PANTHER" id="PTHR39217">
    <property type="match status" value="1"/>
</dbReference>
<evidence type="ECO:0000313" key="1">
    <source>
        <dbReference type="EMBL" id="QNP54771.1"/>
    </source>
</evidence>
<evidence type="ECO:0008006" key="3">
    <source>
        <dbReference type="Google" id="ProtNLM"/>
    </source>
</evidence>